<keyword evidence="4 6" id="KW-1133">Transmembrane helix</keyword>
<dbReference type="Pfam" id="PF01810">
    <property type="entry name" value="LysE"/>
    <property type="match status" value="1"/>
</dbReference>
<feature type="transmembrane region" description="Helical" evidence="6">
    <location>
        <begin position="143"/>
        <end position="168"/>
    </location>
</feature>
<accession>A0ABW2NT23</accession>
<evidence type="ECO:0000256" key="3">
    <source>
        <dbReference type="ARBA" id="ARBA00022692"/>
    </source>
</evidence>
<organism evidence="7 8">
    <name type="scientific">Fictibacillus iocasae</name>
    <dbReference type="NCBI Taxonomy" id="2715437"/>
    <lineage>
        <taxon>Bacteria</taxon>
        <taxon>Bacillati</taxon>
        <taxon>Bacillota</taxon>
        <taxon>Bacilli</taxon>
        <taxon>Bacillales</taxon>
        <taxon>Fictibacillaceae</taxon>
        <taxon>Fictibacillus</taxon>
    </lineage>
</organism>
<evidence type="ECO:0000256" key="6">
    <source>
        <dbReference type="SAM" id="Phobius"/>
    </source>
</evidence>
<keyword evidence="8" id="KW-1185">Reference proteome</keyword>
<feature type="transmembrane region" description="Helical" evidence="6">
    <location>
        <begin position="37"/>
        <end position="58"/>
    </location>
</feature>
<dbReference type="RefSeq" id="WP_379750484.1">
    <property type="nucleotide sequence ID" value="NZ_JBHTCP010000048.1"/>
</dbReference>
<dbReference type="Proteomes" id="UP001596549">
    <property type="component" value="Unassembled WGS sequence"/>
</dbReference>
<keyword evidence="2" id="KW-1003">Cell membrane</keyword>
<protein>
    <submittedName>
        <fullName evidence="7">LysE family translocator</fullName>
    </submittedName>
</protein>
<evidence type="ECO:0000313" key="7">
    <source>
        <dbReference type="EMBL" id="MFC7372920.1"/>
    </source>
</evidence>
<keyword evidence="3 6" id="KW-0812">Transmembrane</keyword>
<comment type="subcellular location">
    <subcellularLocation>
        <location evidence="1">Cell membrane</location>
        <topology evidence="1">Multi-pass membrane protein</topology>
    </subcellularLocation>
</comment>
<evidence type="ECO:0000313" key="8">
    <source>
        <dbReference type="Proteomes" id="UP001596549"/>
    </source>
</evidence>
<dbReference type="PANTHER" id="PTHR30086">
    <property type="entry name" value="ARGININE EXPORTER PROTEIN ARGO"/>
    <property type="match status" value="1"/>
</dbReference>
<evidence type="ECO:0000256" key="4">
    <source>
        <dbReference type="ARBA" id="ARBA00022989"/>
    </source>
</evidence>
<sequence length="198" mass="20943">MLFFNSFLLGFAVSAPFGPIGLLVMQRVLSNGRAAGFLTGLGAVTANLIYASVAAFGFSVVSGFLLEHELALKMMGSLFLLYLGVKTFLKKPPAKAAALEGTSLLGMYLSTLLLMLSNPVTILNFTAMFAGLGFTQDAGTAEAAFLLLTGVFLGASFWWLILSLGVSLFKDKITPHIARVNKLAGVLVIVLAAISWIC</sequence>
<dbReference type="EMBL" id="JBHTCP010000048">
    <property type="protein sequence ID" value="MFC7372920.1"/>
    <property type="molecule type" value="Genomic_DNA"/>
</dbReference>
<proteinExistence type="predicted"/>
<dbReference type="InterPro" id="IPR001123">
    <property type="entry name" value="LeuE-type"/>
</dbReference>
<keyword evidence="5 6" id="KW-0472">Membrane</keyword>
<feature type="transmembrane region" description="Helical" evidence="6">
    <location>
        <begin position="180"/>
        <end position="197"/>
    </location>
</feature>
<evidence type="ECO:0000256" key="1">
    <source>
        <dbReference type="ARBA" id="ARBA00004651"/>
    </source>
</evidence>
<comment type="caution">
    <text evidence="7">The sequence shown here is derived from an EMBL/GenBank/DDBJ whole genome shotgun (WGS) entry which is preliminary data.</text>
</comment>
<feature type="transmembrane region" description="Helical" evidence="6">
    <location>
        <begin position="101"/>
        <end position="123"/>
    </location>
</feature>
<dbReference type="PANTHER" id="PTHR30086:SF20">
    <property type="entry name" value="ARGININE EXPORTER PROTEIN ARGO-RELATED"/>
    <property type="match status" value="1"/>
</dbReference>
<evidence type="ECO:0000256" key="5">
    <source>
        <dbReference type="ARBA" id="ARBA00023136"/>
    </source>
</evidence>
<evidence type="ECO:0000256" key="2">
    <source>
        <dbReference type="ARBA" id="ARBA00022475"/>
    </source>
</evidence>
<gene>
    <name evidence="7" type="ORF">ACFQPF_14785</name>
</gene>
<name>A0ABW2NT23_9BACL</name>
<feature type="transmembrane region" description="Helical" evidence="6">
    <location>
        <begin position="6"/>
        <end position="25"/>
    </location>
</feature>
<reference evidence="8" key="1">
    <citation type="journal article" date="2019" name="Int. J. Syst. Evol. Microbiol.">
        <title>The Global Catalogue of Microorganisms (GCM) 10K type strain sequencing project: providing services to taxonomists for standard genome sequencing and annotation.</title>
        <authorList>
            <consortium name="The Broad Institute Genomics Platform"/>
            <consortium name="The Broad Institute Genome Sequencing Center for Infectious Disease"/>
            <person name="Wu L."/>
            <person name="Ma J."/>
        </authorList>
    </citation>
    <scope>NUCLEOTIDE SEQUENCE [LARGE SCALE GENOMIC DNA]</scope>
    <source>
        <strain evidence="8">NBRC 106396</strain>
    </source>
</reference>